<dbReference type="Proteomes" id="UP000325827">
    <property type="component" value="Unassembled WGS sequence"/>
</dbReference>
<dbReference type="AlphaFoldDB" id="A0A5J5J1X8"/>
<keyword evidence="2" id="KW-0812">Transmembrane</keyword>
<proteinExistence type="predicted"/>
<feature type="compositionally biased region" description="Low complexity" evidence="1">
    <location>
        <begin position="69"/>
        <end position="96"/>
    </location>
</feature>
<evidence type="ECO:0000313" key="4">
    <source>
        <dbReference type="Proteomes" id="UP000325827"/>
    </source>
</evidence>
<protein>
    <submittedName>
        <fullName evidence="3">Uncharacterized protein</fullName>
    </submittedName>
</protein>
<accession>A0A5J5J1X8</accession>
<feature type="transmembrane region" description="Helical" evidence="2">
    <location>
        <begin position="41"/>
        <end position="62"/>
    </location>
</feature>
<comment type="caution">
    <text evidence="3">The sequence shown here is derived from an EMBL/GenBank/DDBJ whole genome shotgun (WGS) entry which is preliminary data.</text>
</comment>
<keyword evidence="2" id="KW-0472">Membrane</keyword>
<sequence length="237" mass="23484">MTQDEAEPAEDGRAPATGGESAGESAPTRERVRSTTPAMRWALLGVLAIVLVGIGVTVWLMASGGAPGSTGSAGSPGTAQATTAGPAPGATPTAGSEVLPPTAVPDATLPPVAAPSSAPPTPLIAPPYPESATADFSLVPGFPEQVMGPAPASDILQSAIATEGNVMQVTLVGRTDASPDDVRAHYTELWSGLGLTNAGTTSDGSLSFTGPLESLTVSTTVGGTGTRYTVFGIFRAS</sequence>
<evidence type="ECO:0000256" key="1">
    <source>
        <dbReference type="SAM" id="MobiDB-lite"/>
    </source>
</evidence>
<feature type="compositionally biased region" description="Pro residues" evidence="1">
    <location>
        <begin position="117"/>
        <end position="127"/>
    </location>
</feature>
<dbReference type="OrthoDB" id="5185854at2"/>
<keyword evidence="4" id="KW-1185">Reference proteome</keyword>
<keyword evidence="2" id="KW-1133">Transmembrane helix</keyword>
<dbReference type="EMBL" id="VYSA01000003">
    <property type="protein sequence ID" value="KAA9106490.1"/>
    <property type="molecule type" value="Genomic_DNA"/>
</dbReference>
<reference evidence="4" key="1">
    <citation type="submission" date="2019-09" db="EMBL/GenBank/DDBJ databases">
        <title>Mumia zhuanghuii sp. nov. isolated from the intestinal contents of plateau pika (Ochotona curzoniae) in the Qinghai-Tibet plateau of China.</title>
        <authorList>
            <person name="Tian Z."/>
        </authorList>
    </citation>
    <scope>NUCLEOTIDE SEQUENCE [LARGE SCALE GENOMIC DNA]</scope>
    <source>
        <strain evidence="4">JCM 30598</strain>
    </source>
</reference>
<organism evidence="3 4">
    <name type="scientific">Microbacterium rhizomatis</name>
    <dbReference type="NCBI Taxonomy" id="1631477"/>
    <lineage>
        <taxon>Bacteria</taxon>
        <taxon>Bacillati</taxon>
        <taxon>Actinomycetota</taxon>
        <taxon>Actinomycetes</taxon>
        <taxon>Micrococcales</taxon>
        <taxon>Microbacteriaceae</taxon>
        <taxon>Microbacterium</taxon>
    </lineage>
</organism>
<evidence type="ECO:0000256" key="2">
    <source>
        <dbReference type="SAM" id="Phobius"/>
    </source>
</evidence>
<name>A0A5J5J1X8_9MICO</name>
<evidence type="ECO:0000313" key="3">
    <source>
        <dbReference type="EMBL" id="KAA9106490.1"/>
    </source>
</evidence>
<gene>
    <name evidence="3" type="ORF">F6B43_15230</name>
</gene>
<feature type="region of interest" description="Disordered" evidence="1">
    <location>
        <begin position="66"/>
        <end position="127"/>
    </location>
</feature>
<feature type="compositionally biased region" description="Low complexity" evidence="1">
    <location>
        <begin position="107"/>
        <end position="116"/>
    </location>
</feature>
<dbReference type="RefSeq" id="WP_150449839.1">
    <property type="nucleotide sequence ID" value="NZ_VYSA01000003.1"/>
</dbReference>
<feature type="region of interest" description="Disordered" evidence="1">
    <location>
        <begin position="1"/>
        <end position="34"/>
    </location>
</feature>